<dbReference type="AlphaFoldDB" id="A0A542UDD5"/>
<name>A0A542UDD5_9ACTN</name>
<comment type="caution">
    <text evidence="2">The sequence shown here is derived from an EMBL/GenBank/DDBJ whole genome shotgun (WGS) entry which is preliminary data.</text>
</comment>
<accession>A0A542UDD5</accession>
<sequence length="57" mass="5776">MTAAGPIGVSMHDLLASCEAADAISTPPRAPEERPEGAAATDPQPNDDDPARHPDAA</sequence>
<dbReference type="EMBL" id="VFNX01000001">
    <property type="protein sequence ID" value="TQK97097.1"/>
    <property type="molecule type" value="Genomic_DNA"/>
</dbReference>
<protein>
    <submittedName>
        <fullName evidence="2">Uncharacterized protein</fullName>
    </submittedName>
</protein>
<evidence type="ECO:0000313" key="3">
    <source>
        <dbReference type="Proteomes" id="UP000318103"/>
    </source>
</evidence>
<gene>
    <name evidence="2" type="ORF">FB563_2053</name>
</gene>
<keyword evidence="3" id="KW-1185">Reference proteome</keyword>
<proteinExistence type="predicted"/>
<evidence type="ECO:0000256" key="1">
    <source>
        <dbReference type="SAM" id="MobiDB-lite"/>
    </source>
</evidence>
<organism evidence="2 3">
    <name type="scientific">Streptomyces puniciscabiei</name>
    <dbReference type="NCBI Taxonomy" id="164348"/>
    <lineage>
        <taxon>Bacteria</taxon>
        <taxon>Bacillati</taxon>
        <taxon>Actinomycetota</taxon>
        <taxon>Actinomycetes</taxon>
        <taxon>Kitasatosporales</taxon>
        <taxon>Streptomycetaceae</taxon>
        <taxon>Streptomyces</taxon>
    </lineage>
</organism>
<dbReference type="Proteomes" id="UP000318103">
    <property type="component" value="Unassembled WGS sequence"/>
</dbReference>
<feature type="region of interest" description="Disordered" evidence="1">
    <location>
        <begin position="19"/>
        <end position="57"/>
    </location>
</feature>
<reference evidence="2 3" key="1">
    <citation type="submission" date="2019-06" db="EMBL/GenBank/DDBJ databases">
        <title>Sequencing the genomes of 1000 actinobacteria strains.</title>
        <authorList>
            <person name="Klenk H.-P."/>
        </authorList>
    </citation>
    <scope>NUCLEOTIDE SEQUENCE [LARGE SCALE GENOMIC DNA]</scope>
    <source>
        <strain evidence="2 3">DSM 41929</strain>
    </source>
</reference>
<dbReference type="RefSeq" id="WP_167528481.1">
    <property type="nucleotide sequence ID" value="NZ_JBPJFI010000001.1"/>
</dbReference>
<evidence type="ECO:0000313" key="2">
    <source>
        <dbReference type="EMBL" id="TQK97097.1"/>
    </source>
</evidence>